<evidence type="ECO:0000256" key="3">
    <source>
        <dbReference type="ARBA" id="ARBA00022679"/>
    </source>
</evidence>
<dbReference type="InterPro" id="IPR029063">
    <property type="entry name" value="SAM-dependent_MTases_sf"/>
</dbReference>
<evidence type="ECO:0000256" key="1">
    <source>
        <dbReference type="ARBA" id="ARBA00006594"/>
    </source>
</evidence>
<keyword evidence="2" id="KW-0489">Methyltransferase</keyword>
<dbReference type="InterPro" id="IPR003115">
    <property type="entry name" value="ParB_N"/>
</dbReference>
<feature type="compositionally biased region" description="Basic and acidic residues" evidence="5">
    <location>
        <begin position="1"/>
        <end position="14"/>
    </location>
</feature>
<sequence length="423" mass="48554">MQKLSWKTERRRVSDLVPNEKNPRTMSPKQIEDLKKSLKKFNLVEIPVVDMDNKVIAGHQRLMVLKLLERGNEKIEVRVPNRKLTKQEYNQYLLSSNRVHGDWDWDKLAENFDIDMLLVSGFDNTDLSHLFDDLDVEDDEFDVDKEVGRIKKPKVKTGDLYQLGRHRLLCGDSTDPKSVQTLMGDKKANIILQDPPYNIGLSYDKGIGGKRHFGGQVDDNKSDAEYREFLCKALTNGLSVCEKDVHIFTYCDQKYIWLLQTLYQDLQVQNKRVCLWIKNNSTPTPQVAFNRQFEPCVYGTIGKPYLSDKVLNLSEIMNAEVGTGNRTLEDVLDMIDIWLVKRLNGTDMTHPTAKPPKLHERALRRCTKSGDIILDCFAGSGSLMVAAEQLQRSTYLIEQSPVFAEVILNRYEKLTGQKAKKLN</sequence>
<dbReference type="PIRSF" id="PIRSF036758">
    <property type="entry name" value="Aden_M_ParB"/>
    <property type="match status" value="1"/>
</dbReference>
<dbReference type="EMBL" id="LCKW01000005">
    <property type="protein sequence ID" value="KKU09062.1"/>
    <property type="molecule type" value="Genomic_DNA"/>
</dbReference>
<organism evidence="7 8">
    <name type="scientific">Candidatus Uhrbacteria bacterium GW2011_GWE2_45_35</name>
    <dbReference type="NCBI Taxonomy" id="1618993"/>
    <lineage>
        <taxon>Bacteria</taxon>
        <taxon>Candidatus Uhriibacteriota</taxon>
    </lineage>
</organism>
<evidence type="ECO:0000256" key="4">
    <source>
        <dbReference type="ARBA" id="ARBA00022691"/>
    </source>
</evidence>
<dbReference type="GO" id="GO:0008170">
    <property type="term" value="F:N-methyltransferase activity"/>
    <property type="evidence" value="ECO:0007669"/>
    <property type="project" value="InterPro"/>
</dbReference>
<evidence type="ECO:0000256" key="2">
    <source>
        <dbReference type="ARBA" id="ARBA00022603"/>
    </source>
</evidence>
<dbReference type="PRINTS" id="PR00506">
    <property type="entry name" value="D21N6MTFRASE"/>
</dbReference>
<protein>
    <recommendedName>
        <fullName evidence="6">ParB-like N-terminal domain-containing protein</fullName>
    </recommendedName>
</protein>
<gene>
    <name evidence="7" type="ORF">UX09_C0005G0018</name>
</gene>
<dbReference type="SUPFAM" id="SSF110849">
    <property type="entry name" value="ParB/Sulfiredoxin"/>
    <property type="match status" value="1"/>
</dbReference>
<accession>A0A0G1MLR6</accession>
<dbReference type="InterPro" id="IPR002295">
    <property type="entry name" value="N4/N6-MTase_EcoPI_Mod-like"/>
</dbReference>
<dbReference type="InterPro" id="IPR036086">
    <property type="entry name" value="ParB/Sulfiredoxin_sf"/>
</dbReference>
<dbReference type="Gene3D" id="3.40.50.150">
    <property type="entry name" value="Vaccinia Virus protein VP39"/>
    <property type="match status" value="1"/>
</dbReference>
<keyword evidence="4" id="KW-0949">S-adenosyl-L-methionine</keyword>
<dbReference type="InterPro" id="IPR002052">
    <property type="entry name" value="DNA_methylase_N6_adenine_CS"/>
</dbReference>
<dbReference type="SMART" id="SM00470">
    <property type="entry name" value="ParB"/>
    <property type="match status" value="1"/>
</dbReference>
<dbReference type="Gene3D" id="3.90.1530.10">
    <property type="entry name" value="Conserved hypothetical protein from pyrococcus furiosus pfu- 392566-001, ParB domain"/>
    <property type="match status" value="1"/>
</dbReference>
<name>A0A0G1MLR6_9BACT</name>
<reference evidence="7 8" key="1">
    <citation type="journal article" date="2015" name="Nature">
        <title>rRNA introns, odd ribosomes, and small enigmatic genomes across a large radiation of phyla.</title>
        <authorList>
            <person name="Brown C.T."/>
            <person name="Hug L.A."/>
            <person name="Thomas B.C."/>
            <person name="Sharon I."/>
            <person name="Castelle C.J."/>
            <person name="Singh A."/>
            <person name="Wilkins M.J."/>
            <person name="Williams K.H."/>
            <person name="Banfield J.F."/>
        </authorList>
    </citation>
    <scope>NUCLEOTIDE SEQUENCE [LARGE SCALE GENOMIC DNA]</scope>
</reference>
<dbReference type="GO" id="GO:0003677">
    <property type="term" value="F:DNA binding"/>
    <property type="evidence" value="ECO:0007669"/>
    <property type="project" value="InterPro"/>
</dbReference>
<dbReference type="STRING" id="1618993.UX09_C0005G0018"/>
<dbReference type="AlphaFoldDB" id="A0A0G1MLR6"/>
<dbReference type="GO" id="GO:0032259">
    <property type="term" value="P:methylation"/>
    <property type="evidence" value="ECO:0007669"/>
    <property type="project" value="UniProtKB-KW"/>
</dbReference>
<feature type="domain" description="ParB-like N-terminal" evidence="6">
    <location>
        <begin position="9"/>
        <end position="98"/>
    </location>
</feature>
<comment type="caution">
    <text evidence="7">The sequence shown here is derived from an EMBL/GenBank/DDBJ whole genome shotgun (WGS) entry which is preliminary data.</text>
</comment>
<evidence type="ECO:0000313" key="7">
    <source>
        <dbReference type="EMBL" id="KKU09062.1"/>
    </source>
</evidence>
<comment type="similarity">
    <text evidence="1">Belongs to the N(4)/N(6)-methyltransferase family.</text>
</comment>
<dbReference type="InterPro" id="IPR002941">
    <property type="entry name" value="DNA_methylase_N4/N6"/>
</dbReference>
<dbReference type="InterPro" id="IPR015840">
    <property type="entry name" value="DNA_MeTrfase_ParB"/>
</dbReference>
<proteinExistence type="inferred from homology"/>
<evidence type="ECO:0000313" key="8">
    <source>
        <dbReference type="Proteomes" id="UP000034354"/>
    </source>
</evidence>
<dbReference type="SUPFAM" id="SSF53335">
    <property type="entry name" value="S-adenosyl-L-methionine-dependent methyltransferases"/>
    <property type="match status" value="1"/>
</dbReference>
<evidence type="ECO:0000256" key="5">
    <source>
        <dbReference type="SAM" id="MobiDB-lite"/>
    </source>
</evidence>
<dbReference type="Pfam" id="PF01555">
    <property type="entry name" value="N6_N4_Mtase"/>
    <property type="match status" value="1"/>
</dbReference>
<keyword evidence="3" id="KW-0808">Transferase</keyword>
<feature type="region of interest" description="Disordered" evidence="5">
    <location>
        <begin position="1"/>
        <end position="27"/>
    </location>
</feature>
<evidence type="ECO:0000259" key="6">
    <source>
        <dbReference type="SMART" id="SM00470"/>
    </source>
</evidence>
<dbReference type="Proteomes" id="UP000034354">
    <property type="component" value="Unassembled WGS sequence"/>
</dbReference>
<dbReference type="PROSITE" id="PS00092">
    <property type="entry name" value="N6_MTASE"/>
    <property type="match status" value="1"/>
</dbReference>